<dbReference type="NCBIfam" id="TIGR03123">
    <property type="entry name" value="one_C_unchar_1"/>
    <property type="match status" value="1"/>
</dbReference>
<reference evidence="3" key="1">
    <citation type="submission" date="2012-02" db="EMBL/GenBank/DDBJ databases">
        <title>Complete sequence of chromosome of Methanomethylovorans hollandica DSM 15978.</title>
        <authorList>
            <person name="Lucas S."/>
            <person name="Copeland A."/>
            <person name="Lapidus A."/>
            <person name="Glavina del Rio T."/>
            <person name="Dalin E."/>
            <person name="Tice H."/>
            <person name="Bruce D."/>
            <person name="Goodwin L."/>
            <person name="Pitluck S."/>
            <person name="Peters L."/>
            <person name="Mikhailova N."/>
            <person name="Held B."/>
            <person name="Kyrpides N."/>
            <person name="Mavromatis K."/>
            <person name="Ivanova N."/>
            <person name="Brettin T."/>
            <person name="Detter J.C."/>
            <person name="Han C."/>
            <person name="Larimer F."/>
            <person name="Land M."/>
            <person name="Hauser L."/>
            <person name="Markowitz V."/>
            <person name="Cheng J.-F."/>
            <person name="Hugenholtz P."/>
            <person name="Woyke T."/>
            <person name="Wu D."/>
            <person name="Spring S."/>
            <person name="Schroeder M."/>
            <person name="Brambilla E."/>
            <person name="Klenk H.-P."/>
            <person name="Eisen J.A."/>
        </authorList>
    </citation>
    <scope>NUCLEOTIDE SEQUENCE [LARGE SCALE GENOMIC DNA]</scope>
    <source>
        <strain evidence="3">DSM 15978 / NBRC 107637 / DMS1</strain>
    </source>
</reference>
<dbReference type="InterPro" id="IPR043129">
    <property type="entry name" value="ATPase_NBD"/>
</dbReference>
<protein>
    <submittedName>
        <fullName evidence="2">Putative H4MPT-linked C1 transfer pathway protein</fullName>
    </submittedName>
</protein>
<accession>L0KWV7</accession>
<proteinExistence type="predicted"/>
<dbReference type="Proteomes" id="UP000010866">
    <property type="component" value="Chromosome"/>
</dbReference>
<dbReference type="HOGENOM" id="CLU_060932_0_0_2"/>
<dbReference type="SUPFAM" id="SSF53067">
    <property type="entry name" value="Actin-like ATPase domain"/>
    <property type="match status" value="1"/>
</dbReference>
<dbReference type="RefSeq" id="WP_015324347.1">
    <property type="nucleotide sequence ID" value="NC_019977.1"/>
</dbReference>
<dbReference type="GeneID" id="14406748"/>
<gene>
    <name evidence="2" type="ordered locus">Metho_0939</name>
</gene>
<dbReference type="InterPro" id="IPR002821">
    <property type="entry name" value="Hydantoinase_A"/>
</dbReference>
<keyword evidence="3" id="KW-1185">Reference proteome</keyword>
<dbReference type="KEGG" id="mhz:Metho_0939"/>
<dbReference type="Gene3D" id="3.30.420.40">
    <property type="match status" value="1"/>
</dbReference>
<dbReference type="EMBL" id="CP003362">
    <property type="protein sequence ID" value="AGB49180.1"/>
    <property type="molecule type" value="Genomic_DNA"/>
</dbReference>
<sequence>MKCLGIDIGGANTKIATSDGTTVEIHYLPLWKDTTLPQTLQDIAKRIKPDILGVVITGELADCFEDKVHGLKFIMRATEDAFGCEVSYIDTNGDIFKQGDDLRNLAAANWAASSRLIGEEIGDCIFVDVGSTTSDIIPIISSKHVASKTDFKRLLASELVYMGTLRTNVATLVDKVELEQGICRVSSELFATTGDVYLLLGDIIPEAYTCTTADGAGKSRLETMRRLARLVCADLEEISENEIIQIARQVKEKQIKLLAEAISTVSKEHDICRVVAAGVGEFMIIEAAERLGMECISVAEKWEKEISDVFPAYAAARMMERITDLR</sequence>
<dbReference type="Pfam" id="PF01968">
    <property type="entry name" value="Hydantoinase_A"/>
    <property type="match status" value="1"/>
</dbReference>
<dbReference type="GO" id="GO:0016787">
    <property type="term" value="F:hydrolase activity"/>
    <property type="evidence" value="ECO:0007669"/>
    <property type="project" value="InterPro"/>
</dbReference>
<evidence type="ECO:0000313" key="2">
    <source>
        <dbReference type="EMBL" id="AGB49180.1"/>
    </source>
</evidence>
<dbReference type="Gene3D" id="3.30.420.190">
    <property type="entry name" value="conserved archaeal protein q6m145"/>
    <property type="match status" value="1"/>
</dbReference>
<dbReference type="AlphaFoldDB" id="L0KWV7"/>
<name>L0KWV7_METHD</name>
<dbReference type="InterPro" id="IPR002756">
    <property type="entry name" value="MfnF"/>
</dbReference>
<feature type="domain" description="Hydantoinase A/oxoprolinase" evidence="1">
    <location>
        <begin position="53"/>
        <end position="321"/>
    </location>
</feature>
<evidence type="ECO:0000313" key="3">
    <source>
        <dbReference type="Proteomes" id="UP000010866"/>
    </source>
</evidence>
<evidence type="ECO:0000259" key="1">
    <source>
        <dbReference type="Pfam" id="PF01968"/>
    </source>
</evidence>
<organism evidence="2 3">
    <name type="scientific">Methanomethylovorans hollandica (strain DSM 15978 / NBRC 107637 / DMS1)</name>
    <dbReference type="NCBI Taxonomy" id="867904"/>
    <lineage>
        <taxon>Archaea</taxon>
        <taxon>Methanobacteriati</taxon>
        <taxon>Methanobacteriota</taxon>
        <taxon>Stenosarchaea group</taxon>
        <taxon>Methanomicrobia</taxon>
        <taxon>Methanosarcinales</taxon>
        <taxon>Methanosarcinaceae</taxon>
        <taxon>Methanomethylovorans</taxon>
    </lineage>
</organism>
<dbReference type="STRING" id="867904.Metho_0939"/>
<dbReference type="OrthoDB" id="148086at2157"/>